<dbReference type="Gene3D" id="3.40.50.12780">
    <property type="entry name" value="N-terminal domain of ligase-like"/>
    <property type="match status" value="1"/>
</dbReference>
<keyword evidence="2" id="KW-0436">Ligase</keyword>
<reference evidence="5 6" key="1">
    <citation type="submission" date="2018-07" db="EMBL/GenBank/DDBJ databases">
        <title>Dyadobacter roseus sp. nov., isolated from rose rhizosphere soil.</title>
        <authorList>
            <person name="Chen L."/>
        </authorList>
    </citation>
    <scope>NUCLEOTIDE SEQUENCE [LARGE SCALE GENOMIC DNA]</scope>
    <source>
        <strain evidence="5 6">RS19</strain>
    </source>
</reference>
<dbReference type="InterPro" id="IPR042099">
    <property type="entry name" value="ANL_N_sf"/>
</dbReference>
<evidence type="ECO:0000256" key="1">
    <source>
        <dbReference type="ARBA" id="ARBA00006432"/>
    </source>
</evidence>
<name>A0A3D8YI78_9BACT</name>
<comment type="similarity">
    <text evidence="1">Belongs to the ATP-dependent AMP-binding enzyme family.</text>
</comment>
<protein>
    <submittedName>
        <fullName evidence="5">Acyl-CoA synthetase</fullName>
    </submittedName>
</protein>
<dbReference type="Gene3D" id="3.30.300.30">
    <property type="match status" value="1"/>
</dbReference>
<dbReference type="PANTHER" id="PTHR43201:SF5">
    <property type="entry name" value="MEDIUM-CHAIN ACYL-COA LIGASE ACSF2, MITOCHONDRIAL"/>
    <property type="match status" value="1"/>
</dbReference>
<dbReference type="Proteomes" id="UP000256373">
    <property type="component" value="Unassembled WGS sequence"/>
</dbReference>
<evidence type="ECO:0000256" key="2">
    <source>
        <dbReference type="ARBA" id="ARBA00022598"/>
    </source>
</evidence>
<accession>A0A3D8YI78</accession>
<proteinExistence type="inferred from homology"/>
<evidence type="ECO:0000259" key="4">
    <source>
        <dbReference type="Pfam" id="PF13193"/>
    </source>
</evidence>
<dbReference type="InterPro" id="IPR000873">
    <property type="entry name" value="AMP-dep_synth/lig_dom"/>
</dbReference>
<dbReference type="Pfam" id="PF00501">
    <property type="entry name" value="AMP-binding"/>
    <property type="match status" value="1"/>
</dbReference>
<dbReference type="AlphaFoldDB" id="A0A3D8YI78"/>
<dbReference type="Pfam" id="PF13193">
    <property type="entry name" value="AMP-binding_C"/>
    <property type="match status" value="1"/>
</dbReference>
<comment type="caution">
    <text evidence="5">The sequence shown here is derived from an EMBL/GenBank/DDBJ whole genome shotgun (WGS) entry which is preliminary data.</text>
</comment>
<dbReference type="RefSeq" id="WP_115829133.1">
    <property type="nucleotide sequence ID" value="NZ_QNUL01000001.1"/>
</dbReference>
<sequence length="365" mass="40831">MNKQTESENGGWNTNRNKILTELRPVHPYMARAYDFMQRWIAGEPDFTLHTSGSTGIPKPIHILRSQMQGSAAMTGKALQLGEGTRALVCLHTEYVAGVMMLVRGMELNWKLTVVEPTSNPIMNLDQQFDFTALVPMQLAACLENELTRNRVGLYGTILLGGAPVGLPLLNRIKELNQPVYQSYGMTETVSHVALKRLNGVDGATDLYTLLPSVSAGTDERGCLFVAGPMTNDVLVQTNDLVEFESENRFRWLGRADNVINSGGVKILLDKVDEAVAKVLYEFGEDAAFYSWYEPDEKLGQKLVLFVELETGKLESEKLLIEIRRHLSAFETPKHVYFADRFQKTATDKIDKRQTANTYFNSSNG</sequence>
<dbReference type="OrthoDB" id="8870348at2"/>
<dbReference type="InterPro" id="IPR045851">
    <property type="entry name" value="AMP-bd_C_sf"/>
</dbReference>
<dbReference type="InterPro" id="IPR025110">
    <property type="entry name" value="AMP-bd_C"/>
</dbReference>
<dbReference type="EMBL" id="QNUL01000001">
    <property type="protein sequence ID" value="REA64524.1"/>
    <property type="molecule type" value="Genomic_DNA"/>
</dbReference>
<feature type="domain" description="AMP-binding enzyme C-terminal" evidence="4">
    <location>
        <begin position="294"/>
        <end position="349"/>
    </location>
</feature>
<evidence type="ECO:0000313" key="6">
    <source>
        <dbReference type="Proteomes" id="UP000256373"/>
    </source>
</evidence>
<gene>
    <name evidence="5" type="ORF">DSL64_01040</name>
</gene>
<feature type="domain" description="AMP-dependent synthetase/ligase" evidence="3">
    <location>
        <begin position="47"/>
        <end position="197"/>
    </location>
</feature>
<dbReference type="SUPFAM" id="SSF56801">
    <property type="entry name" value="Acetyl-CoA synthetase-like"/>
    <property type="match status" value="1"/>
</dbReference>
<evidence type="ECO:0000313" key="5">
    <source>
        <dbReference type="EMBL" id="REA64524.1"/>
    </source>
</evidence>
<dbReference type="PANTHER" id="PTHR43201">
    <property type="entry name" value="ACYL-COA SYNTHETASE"/>
    <property type="match status" value="1"/>
</dbReference>
<organism evidence="5 6">
    <name type="scientific">Dyadobacter luteus</name>
    <dbReference type="NCBI Taxonomy" id="2259619"/>
    <lineage>
        <taxon>Bacteria</taxon>
        <taxon>Pseudomonadati</taxon>
        <taxon>Bacteroidota</taxon>
        <taxon>Cytophagia</taxon>
        <taxon>Cytophagales</taxon>
        <taxon>Spirosomataceae</taxon>
        <taxon>Dyadobacter</taxon>
    </lineage>
</organism>
<evidence type="ECO:0000259" key="3">
    <source>
        <dbReference type="Pfam" id="PF00501"/>
    </source>
</evidence>
<dbReference type="GO" id="GO:0031956">
    <property type="term" value="F:medium-chain fatty acid-CoA ligase activity"/>
    <property type="evidence" value="ECO:0007669"/>
    <property type="project" value="TreeGrafter"/>
</dbReference>
<keyword evidence="6" id="KW-1185">Reference proteome</keyword>
<dbReference type="GO" id="GO:0006631">
    <property type="term" value="P:fatty acid metabolic process"/>
    <property type="evidence" value="ECO:0007669"/>
    <property type="project" value="TreeGrafter"/>
</dbReference>